<accession>A0A8C5BQ04</accession>
<dbReference type="InterPro" id="IPR039098">
    <property type="entry name" value="TINF2"/>
</dbReference>
<organism evidence="2 3">
    <name type="scientific">Gadus morhua</name>
    <name type="common">Atlantic cod</name>
    <dbReference type="NCBI Taxonomy" id="8049"/>
    <lineage>
        <taxon>Eukaryota</taxon>
        <taxon>Metazoa</taxon>
        <taxon>Chordata</taxon>
        <taxon>Craniata</taxon>
        <taxon>Vertebrata</taxon>
        <taxon>Euteleostomi</taxon>
        <taxon>Actinopterygii</taxon>
        <taxon>Neopterygii</taxon>
        <taxon>Teleostei</taxon>
        <taxon>Neoteleostei</taxon>
        <taxon>Acanthomorphata</taxon>
        <taxon>Zeiogadaria</taxon>
        <taxon>Gadariae</taxon>
        <taxon>Gadiformes</taxon>
        <taxon>Gadoidei</taxon>
        <taxon>Gadidae</taxon>
        <taxon>Gadus</taxon>
    </lineage>
</organism>
<dbReference type="GO" id="GO:0016233">
    <property type="term" value="P:telomere capping"/>
    <property type="evidence" value="ECO:0007669"/>
    <property type="project" value="InterPro"/>
</dbReference>
<keyword evidence="3" id="KW-1185">Reference proteome</keyword>
<dbReference type="PANTHER" id="PTHR15512">
    <property type="entry name" value="TERF1-INTERACTING NUCLEAR FACTOR 2"/>
    <property type="match status" value="1"/>
</dbReference>
<dbReference type="InterPro" id="IPR029400">
    <property type="entry name" value="TINF2_N"/>
</dbReference>
<dbReference type="GO" id="GO:0070187">
    <property type="term" value="C:shelterin complex"/>
    <property type="evidence" value="ECO:0007669"/>
    <property type="project" value="InterPro"/>
</dbReference>
<protein>
    <recommendedName>
        <fullName evidence="1">TERF1-interacting nuclear factor 2 N-terminal domain-containing protein</fullName>
    </recommendedName>
</protein>
<evidence type="ECO:0000313" key="3">
    <source>
        <dbReference type="Proteomes" id="UP000694546"/>
    </source>
</evidence>
<proteinExistence type="predicted"/>
<dbReference type="GO" id="GO:0042162">
    <property type="term" value="F:telomeric DNA binding"/>
    <property type="evidence" value="ECO:0007669"/>
    <property type="project" value="TreeGrafter"/>
</dbReference>
<evidence type="ECO:0000259" key="1">
    <source>
        <dbReference type="Pfam" id="PF14973"/>
    </source>
</evidence>
<dbReference type="Ensembl" id="ENSGMOT00000040918.1">
    <property type="protein sequence ID" value="ENSGMOP00000050227.1"/>
    <property type="gene ID" value="ENSGMOG00000029111.1"/>
</dbReference>
<sequence>ENSGLLLVPPLRLFSAVMWEVARQQRTSHFGMLEDFISLVTDAIPELLTGQQKSLLLLGLRAKVFMELCSNVNKILGHHYLLSGEVADTPGAVRHHMERIHAVSLETVRKTS</sequence>
<evidence type="ECO:0000313" key="2">
    <source>
        <dbReference type="Ensembl" id="ENSGMOP00000050227.1"/>
    </source>
</evidence>
<reference evidence="2" key="1">
    <citation type="submission" date="2025-08" db="UniProtKB">
        <authorList>
            <consortium name="Ensembl"/>
        </authorList>
    </citation>
    <scope>IDENTIFICATION</scope>
</reference>
<dbReference type="GO" id="GO:1904356">
    <property type="term" value="P:regulation of telomere maintenance via telomere lengthening"/>
    <property type="evidence" value="ECO:0007669"/>
    <property type="project" value="TreeGrafter"/>
</dbReference>
<name>A0A8C5BQ04_GADMO</name>
<reference evidence="2" key="2">
    <citation type="submission" date="2025-09" db="UniProtKB">
        <authorList>
            <consortium name="Ensembl"/>
        </authorList>
    </citation>
    <scope>IDENTIFICATION</scope>
</reference>
<dbReference type="Proteomes" id="UP000694546">
    <property type="component" value="Chromosome 10"/>
</dbReference>
<feature type="domain" description="TERF1-interacting nuclear factor 2 N-terminal" evidence="1">
    <location>
        <begin position="19"/>
        <end position="72"/>
    </location>
</feature>
<dbReference type="GeneTree" id="ENSGT00940000172707"/>
<dbReference type="Pfam" id="PF14973">
    <property type="entry name" value="TINF2_N"/>
    <property type="match status" value="1"/>
</dbReference>
<dbReference type="AlphaFoldDB" id="A0A8C5BQ04"/>
<dbReference type="PANTHER" id="PTHR15512:SF2">
    <property type="match status" value="1"/>
</dbReference>